<sequence>MTCKIDPYPYPTYICFGDCEEIDFRKCTFTSAVERIYMNGDIDCFITDFTCFINLQFFSLRCHKNISELIFPKSLKSLCIGVNQSVIDTVLPNTLDEIIFRNYTCSLIGVTFPERIEKITVSYEILKTIHGVMLPITLTTLEFECPENPNFIAIIPLNFTHVITNYRSITNKLCFSPIMRKLKIMSTAISLNDLPNGIQELIINRVIEDVTNLPASVTKITVKYMLSSDIIRKFKKLPYGCTVENIDGDIILI</sequence>
<dbReference type="EMBL" id="MK072228">
    <property type="protein sequence ID" value="AYV80315.1"/>
    <property type="molecule type" value="Genomic_DNA"/>
</dbReference>
<name>A0A3G4ZZG6_9VIRU</name>
<dbReference type="PANTHER" id="PTHR32134:SF169">
    <property type="entry name" value="FNIP REPEAT-CONTAINING PROTEIN-RELATED"/>
    <property type="match status" value="1"/>
</dbReference>
<reference evidence="1" key="1">
    <citation type="submission" date="2018-10" db="EMBL/GenBank/DDBJ databases">
        <title>Hidden diversity of soil giant viruses.</title>
        <authorList>
            <person name="Schulz F."/>
            <person name="Alteio L."/>
            <person name="Goudeau D."/>
            <person name="Ryan E.M."/>
            <person name="Malmstrom R.R."/>
            <person name="Blanchard J."/>
            <person name="Woyke T."/>
        </authorList>
    </citation>
    <scope>NUCLEOTIDE SEQUENCE</scope>
    <source>
        <strain evidence="1">GAV1</strain>
    </source>
</reference>
<accession>A0A3G4ZZG6</accession>
<gene>
    <name evidence="1" type="ORF">Gaeavirus30_5</name>
</gene>
<evidence type="ECO:0000313" key="1">
    <source>
        <dbReference type="EMBL" id="AYV80315.1"/>
    </source>
</evidence>
<dbReference type="PANTHER" id="PTHR32134">
    <property type="entry name" value="FNIP REPEAT-CONTAINING PROTEIN"/>
    <property type="match status" value="1"/>
</dbReference>
<dbReference type="InterPro" id="IPR051251">
    <property type="entry name" value="STK_FNIP-Repeat"/>
</dbReference>
<protein>
    <submittedName>
        <fullName evidence="1">Uncharacterized protein</fullName>
    </submittedName>
</protein>
<organism evidence="1">
    <name type="scientific">Gaeavirus sp</name>
    <dbReference type="NCBI Taxonomy" id="2487767"/>
    <lineage>
        <taxon>Viruses</taxon>
        <taxon>Varidnaviria</taxon>
        <taxon>Bamfordvirae</taxon>
        <taxon>Nucleocytoviricota</taxon>
        <taxon>Megaviricetes</taxon>
        <taxon>Imitervirales</taxon>
        <taxon>Mimiviridae</taxon>
        <taxon>Klosneuvirinae</taxon>
    </lineage>
</organism>
<proteinExistence type="predicted"/>